<reference evidence="2" key="2">
    <citation type="journal article" date="2021" name="PeerJ">
        <title>Extensive microbial diversity within the chicken gut microbiome revealed by metagenomics and culture.</title>
        <authorList>
            <person name="Gilroy R."/>
            <person name="Ravi A."/>
            <person name="Getino M."/>
            <person name="Pursley I."/>
            <person name="Horton D.L."/>
            <person name="Alikhan N.F."/>
            <person name="Baker D."/>
            <person name="Gharbi K."/>
            <person name="Hall N."/>
            <person name="Watson M."/>
            <person name="Adriaenssens E.M."/>
            <person name="Foster-Nyarko E."/>
            <person name="Jarju S."/>
            <person name="Secka A."/>
            <person name="Antonio M."/>
            <person name="Oren A."/>
            <person name="Chaudhuri R.R."/>
            <person name="La Ragione R."/>
            <person name="Hildebrand F."/>
            <person name="Pallen M.J."/>
        </authorList>
    </citation>
    <scope>NUCLEOTIDE SEQUENCE</scope>
    <source>
        <strain evidence="2">ChiSjej3B21-11622</strain>
    </source>
</reference>
<feature type="transmembrane region" description="Helical" evidence="1">
    <location>
        <begin position="41"/>
        <end position="59"/>
    </location>
</feature>
<evidence type="ECO:0000256" key="1">
    <source>
        <dbReference type="SAM" id="Phobius"/>
    </source>
</evidence>
<proteinExistence type="predicted"/>
<keyword evidence="1" id="KW-0812">Transmembrane</keyword>
<gene>
    <name evidence="2" type="ORF">IAB26_01315</name>
</gene>
<evidence type="ECO:0000313" key="3">
    <source>
        <dbReference type="Proteomes" id="UP000886886"/>
    </source>
</evidence>
<keyword evidence="1" id="KW-0472">Membrane</keyword>
<protein>
    <submittedName>
        <fullName evidence="2">Uncharacterized protein</fullName>
    </submittedName>
</protein>
<dbReference type="AlphaFoldDB" id="A0A9D1D0Y2"/>
<feature type="transmembrane region" description="Helical" evidence="1">
    <location>
        <begin position="65"/>
        <end position="83"/>
    </location>
</feature>
<accession>A0A9D1D0Y2</accession>
<keyword evidence="1" id="KW-1133">Transmembrane helix</keyword>
<evidence type="ECO:0000313" key="2">
    <source>
        <dbReference type="EMBL" id="HIQ95179.1"/>
    </source>
</evidence>
<organism evidence="2 3">
    <name type="scientific">Candidatus Limivivens merdigallinarum</name>
    <dbReference type="NCBI Taxonomy" id="2840859"/>
    <lineage>
        <taxon>Bacteria</taxon>
        <taxon>Bacillati</taxon>
        <taxon>Bacillota</taxon>
        <taxon>Clostridia</taxon>
        <taxon>Lachnospirales</taxon>
        <taxon>Lachnospiraceae</taxon>
        <taxon>Lachnospiraceae incertae sedis</taxon>
        <taxon>Candidatus Limivivens</taxon>
    </lineage>
</organism>
<reference evidence="2" key="1">
    <citation type="submission" date="2020-10" db="EMBL/GenBank/DDBJ databases">
        <authorList>
            <person name="Gilroy R."/>
        </authorList>
    </citation>
    <scope>NUCLEOTIDE SEQUENCE</scope>
    <source>
        <strain evidence="2">ChiSjej3B21-11622</strain>
    </source>
</reference>
<dbReference type="Proteomes" id="UP000886886">
    <property type="component" value="Unassembled WGS sequence"/>
</dbReference>
<name>A0A9D1D0Y2_9FIRM</name>
<dbReference type="EMBL" id="DVFT01000018">
    <property type="protein sequence ID" value="HIQ95179.1"/>
    <property type="molecule type" value="Genomic_DNA"/>
</dbReference>
<sequence length="176" mass="19887">MKKLKRLLAKIKAERLLKATDRFAAGMENVPFVFRDRMLKLSVLSFFLGGVGTYVGLLLGEGNFILFSWVLCGINLYQAVRLYRIAKQKQYEVIEGCISQIKGKHGIGRTCRVFVKTDDGETKELVLEKGNPLRAGKRYRFYFDKNSCLTSGIRGLDAMLNVNSFYGAEEVGREEG</sequence>
<comment type="caution">
    <text evidence="2">The sequence shown here is derived from an EMBL/GenBank/DDBJ whole genome shotgun (WGS) entry which is preliminary data.</text>
</comment>